<accession>A0ABQ3CRI9</accession>
<evidence type="ECO:0000313" key="2">
    <source>
        <dbReference type="Proteomes" id="UP000653644"/>
    </source>
</evidence>
<name>A0ABQ3CRI9_9ACTN</name>
<dbReference type="EMBL" id="BMVN01000019">
    <property type="protein sequence ID" value="GHA40646.1"/>
    <property type="molecule type" value="Genomic_DNA"/>
</dbReference>
<gene>
    <name evidence="1" type="ORF">GCM10010345_51560</name>
</gene>
<evidence type="ECO:0000313" key="1">
    <source>
        <dbReference type="EMBL" id="GHA40646.1"/>
    </source>
</evidence>
<keyword evidence="2" id="KW-1185">Reference proteome</keyword>
<reference evidence="2" key="1">
    <citation type="journal article" date="2019" name="Int. J. Syst. Evol. Microbiol.">
        <title>The Global Catalogue of Microorganisms (GCM) 10K type strain sequencing project: providing services to taxonomists for standard genome sequencing and annotation.</title>
        <authorList>
            <consortium name="The Broad Institute Genomics Platform"/>
            <consortium name="The Broad Institute Genome Sequencing Center for Infectious Disease"/>
            <person name="Wu L."/>
            <person name="Ma J."/>
        </authorList>
    </citation>
    <scope>NUCLEOTIDE SEQUENCE [LARGE SCALE GENOMIC DNA]</scope>
    <source>
        <strain evidence="2">JCM 4733</strain>
    </source>
</reference>
<comment type="caution">
    <text evidence="1">The sequence shown here is derived from an EMBL/GenBank/DDBJ whole genome shotgun (WGS) entry which is preliminary data.</text>
</comment>
<protein>
    <submittedName>
        <fullName evidence="1">Uncharacterized protein</fullName>
    </submittedName>
</protein>
<proteinExistence type="predicted"/>
<dbReference type="Proteomes" id="UP000653644">
    <property type="component" value="Unassembled WGS sequence"/>
</dbReference>
<sequence length="113" mass="12310">MLDLRVLDLLHRHAERLFVDDGFHVCHLRVERHPLFQGTPVRKGLQATSRTIDVSSIEIADANESENHSTPDVPSAMIDGMFRYAFLVAASAVADAPKAAVPHLVAAVDGARS</sequence>
<dbReference type="RefSeq" id="WP_189890019.1">
    <property type="nucleotide sequence ID" value="NZ_BMVN01000019.1"/>
</dbReference>
<organism evidence="1 2">
    <name type="scientific">Streptomyces canarius</name>
    <dbReference type="NCBI Taxonomy" id="285453"/>
    <lineage>
        <taxon>Bacteria</taxon>
        <taxon>Bacillati</taxon>
        <taxon>Actinomycetota</taxon>
        <taxon>Actinomycetes</taxon>
        <taxon>Kitasatosporales</taxon>
        <taxon>Streptomycetaceae</taxon>
        <taxon>Streptomyces</taxon>
    </lineage>
</organism>